<keyword evidence="5" id="KW-0645">Protease</keyword>
<dbReference type="InterPro" id="IPR003960">
    <property type="entry name" value="ATPase_AAA_CS"/>
</dbReference>
<dbReference type="SMART" id="SM00382">
    <property type="entry name" value="AAA"/>
    <property type="match status" value="1"/>
</dbReference>
<evidence type="ECO:0000256" key="10">
    <source>
        <dbReference type="ARBA" id="ARBA00022833"/>
    </source>
</evidence>
<evidence type="ECO:0000313" key="18">
    <source>
        <dbReference type="EMBL" id="CEM06049.1"/>
    </source>
</evidence>
<dbReference type="InParanoid" id="A0A0G4F3I8"/>
<evidence type="ECO:0000256" key="11">
    <source>
        <dbReference type="ARBA" id="ARBA00022840"/>
    </source>
</evidence>
<dbReference type="GO" id="GO:0034982">
    <property type="term" value="P:mitochondrial protein processing"/>
    <property type="evidence" value="ECO:0007669"/>
    <property type="project" value="TreeGrafter"/>
</dbReference>
<keyword evidence="7" id="KW-0479">Metal-binding</keyword>
<keyword evidence="10" id="KW-0862">Zinc</keyword>
<dbReference type="InterPro" id="IPR041569">
    <property type="entry name" value="AAA_lid_3"/>
</dbReference>
<gene>
    <name evidence="18" type="ORF">Vbra_5565</name>
</gene>
<dbReference type="STRING" id="1169540.A0A0G4F3I8"/>
<dbReference type="PROSITE" id="PS00674">
    <property type="entry name" value="AAA"/>
    <property type="match status" value="1"/>
</dbReference>
<dbReference type="InterPro" id="IPR005936">
    <property type="entry name" value="FtsH"/>
</dbReference>
<keyword evidence="15" id="KW-0472">Membrane</keyword>
<dbReference type="SUPFAM" id="SSF140990">
    <property type="entry name" value="FtsH protease domain-like"/>
    <property type="match status" value="1"/>
</dbReference>
<dbReference type="Pfam" id="PF17862">
    <property type="entry name" value="AAA_lid_3"/>
    <property type="match status" value="1"/>
</dbReference>
<dbReference type="Proteomes" id="UP000041254">
    <property type="component" value="Unassembled WGS sequence"/>
</dbReference>
<keyword evidence="11" id="KW-0067">ATP-binding</keyword>
<dbReference type="OrthoDB" id="1413014at2759"/>
<dbReference type="FunFam" id="3.40.50.300:FF:000001">
    <property type="entry name" value="ATP-dependent zinc metalloprotease FtsH"/>
    <property type="match status" value="1"/>
</dbReference>
<evidence type="ECO:0000256" key="5">
    <source>
        <dbReference type="ARBA" id="ARBA00022670"/>
    </source>
</evidence>
<feature type="compositionally biased region" description="Basic and acidic residues" evidence="16">
    <location>
        <begin position="99"/>
        <end position="119"/>
    </location>
</feature>
<dbReference type="OMA" id="ARQKGNF"/>
<evidence type="ECO:0000256" key="8">
    <source>
        <dbReference type="ARBA" id="ARBA00022741"/>
    </source>
</evidence>
<dbReference type="InterPro" id="IPR003593">
    <property type="entry name" value="AAA+_ATPase"/>
</dbReference>
<dbReference type="FunFam" id="1.10.8.60:FF:000019">
    <property type="entry name" value="AFG3-like AAA ATPase 2"/>
    <property type="match status" value="1"/>
</dbReference>
<proteinExistence type="inferred from homology"/>
<dbReference type="Pfam" id="PF06480">
    <property type="entry name" value="FtsH_ext"/>
    <property type="match status" value="1"/>
</dbReference>
<keyword evidence="8" id="KW-0547">Nucleotide-binding</keyword>
<dbReference type="GO" id="GO:0004176">
    <property type="term" value="F:ATP-dependent peptidase activity"/>
    <property type="evidence" value="ECO:0007669"/>
    <property type="project" value="InterPro"/>
</dbReference>
<dbReference type="GO" id="GO:0016887">
    <property type="term" value="F:ATP hydrolysis activity"/>
    <property type="evidence" value="ECO:0007669"/>
    <property type="project" value="InterPro"/>
</dbReference>
<comment type="similarity">
    <text evidence="3">In the C-terminal section; belongs to the peptidase M41 family.</text>
</comment>
<dbReference type="InterPro" id="IPR050928">
    <property type="entry name" value="ATP-dep_Zn_Metalloprotease"/>
</dbReference>
<protein>
    <recommendedName>
        <fullName evidence="17">AAA+ ATPase domain-containing protein</fullName>
    </recommendedName>
</protein>
<evidence type="ECO:0000256" key="16">
    <source>
        <dbReference type="SAM" id="MobiDB-lite"/>
    </source>
</evidence>
<dbReference type="HAMAP" id="MF_01458">
    <property type="entry name" value="FtsH"/>
    <property type="match status" value="1"/>
</dbReference>
<dbReference type="Gene3D" id="3.40.1690.20">
    <property type="match status" value="1"/>
</dbReference>
<dbReference type="AlphaFoldDB" id="A0A0G4F3I8"/>
<evidence type="ECO:0000256" key="4">
    <source>
        <dbReference type="ARBA" id="ARBA00010550"/>
    </source>
</evidence>
<evidence type="ECO:0000256" key="6">
    <source>
        <dbReference type="ARBA" id="ARBA00022692"/>
    </source>
</evidence>
<evidence type="ECO:0000256" key="14">
    <source>
        <dbReference type="ARBA" id="ARBA00023128"/>
    </source>
</evidence>
<dbReference type="GO" id="GO:0005745">
    <property type="term" value="C:m-AAA complex"/>
    <property type="evidence" value="ECO:0007669"/>
    <property type="project" value="TreeGrafter"/>
</dbReference>
<dbReference type="Gene3D" id="3.40.50.300">
    <property type="entry name" value="P-loop containing nucleotide triphosphate hydrolases"/>
    <property type="match status" value="1"/>
</dbReference>
<dbReference type="GO" id="GO:0008270">
    <property type="term" value="F:zinc ion binding"/>
    <property type="evidence" value="ECO:0007669"/>
    <property type="project" value="InterPro"/>
</dbReference>
<dbReference type="Pfam" id="PF01434">
    <property type="entry name" value="Peptidase_M41"/>
    <property type="match status" value="1"/>
</dbReference>
<dbReference type="VEuPathDB" id="CryptoDB:Vbra_5565"/>
<feature type="domain" description="AAA+ ATPase" evidence="17">
    <location>
        <begin position="331"/>
        <end position="472"/>
    </location>
</feature>
<evidence type="ECO:0000256" key="1">
    <source>
        <dbReference type="ARBA" id="ARBA00001947"/>
    </source>
</evidence>
<dbReference type="InterPro" id="IPR011546">
    <property type="entry name" value="Pept_M41_FtsH_extracell"/>
</dbReference>
<keyword evidence="19" id="KW-1185">Reference proteome</keyword>
<dbReference type="GO" id="GO:0004222">
    <property type="term" value="F:metalloendopeptidase activity"/>
    <property type="evidence" value="ECO:0007669"/>
    <property type="project" value="InterPro"/>
</dbReference>
<evidence type="ECO:0000256" key="3">
    <source>
        <dbReference type="ARBA" id="ARBA00010044"/>
    </source>
</evidence>
<comment type="subcellular location">
    <subcellularLocation>
        <location evidence="2">Mitochondrion membrane</location>
        <topology evidence="2">Multi-pass membrane protein</topology>
    </subcellularLocation>
</comment>
<evidence type="ECO:0000313" key="19">
    <source>
        <dbReference type="Proteomes" id="UP000041254"/>
    </source>
</evidence>
<feature type="compositionally biased region" description="Basic and acidic residues" evidence="16">
    <location>
        <begin position="761"/>
        <end position="776"/>
    </location>
</feature>
<keyword evidence="13" id="KW-0482">Metalloprotease</keyword>
<comment type="cofactor">
    <cofactor evidence="1">
        <name>Zn(2+)</name>
        <dbReference type="ChEBI" id="CHEBI:29105"/>
    </cofactor>
</comment>
<dbReference type="PANTHER" id="PTHR43655">
    <property type="entry name" value="ATP-DEPENDENT PROTEASE"/>
    <property type="match status" value="1"/>
</dbReference>
<feature type="region of interest" description="Disordered" evidence="16">
    <location>
        <begin position="98"/>
        <end position="128"/>
    </location>
</feature>
<dbReference type="InterPro" id="IPR000642">
    <property type="entry name" value="Peptidase_M41"/>
</dbReference>
<evidence type="ECO:0000256" key="13">
    <source>
        <dbReference type="ARBA" id="ARBA00023049"/>
    </source>
</evidence>
<name>A0A0G4F3I8_VITBC</name>
<dbReference type="PANTHER" id="PTHR43655:SF2">
    <property type="entry name" value="AFG3 LIKE MATRIX AAA PEPTIDASE SUBUNIT 2, ISOFORM A"/>
    <property type="match status" value="1"/>
</dbReference>
<dbReference type="EMBL" id="CDMY01000366">
    <property type="protein sequence ID" value="CEM06049.1"/>
    <property type="molecule type" value="Genomic_DNA"/>
</dbReference>
<evidence type="ECO:0000256" key="9">
    <source>
        <dbReference type="ARBA" id="ARBA00022801"/>
    </source>
</evidence>
<keyword evidence="12" id="KW-1133">Transmembrane helix</keyword>
<keyword evidence="14" id="KW-0496">Mitochondrion</keyword>
<dbReference type="InterPro" id="IPR003959">
    <property type="entry name" value="ATPase_AAA_core"/>
</dbReference>
<dbReference type="Gene3D" id="1.10.8.60">
    <property type="match status" value="1"/>
</dbReference>
<comment type="similarity">
    <text evidence="4">In the N-terminal section; belongs to the AAA ATPase family.</text>
</comment>
<dbReference type="FunFam" id="1.20.58.760:FF:000003">
    <property type="entry name" value="AFG3-like AAA ATPase 2"/>
    <property type="match status" value="1"/>
</dbReference>
<evidence type="ECO:0000256" key="15">
    <source>
        <dbReference type="ARBA" id="ARBA00023136"/>
    </source>
</evidence>
<dbReference type="FunCoup" id="A0A0G4F3I8">
    <property type="interactions" value="393"/>
</dbReference>
<evidence type="ECO:0000256" key="12">
    <source>
        <dbReference type="ARBA" id="ARBA00022989"/>
    </source>
</evidence>
<dbReference type="InterPro" id="IPR037219">
    <property type="entry name" value="Peptidase_M41-like"/>
</dbReference>
<organism evidence="18 19">
    <name type="scientific">Vitrella brassicaformis (strain CCMP3155)</name>
    <dbReference type="NCBI Taxonomy" id="1169540"/>
    <lineage>
        <taxon>Eukaryota</taxon>
        <taxon>Sar</taxon>
        <taxon>Alveolata</taxon>
        <taxon>Colpodellida</taxon>
        <taxon>Vitrellaceae</taxon>
        <taxon>Vitrella</taxon>
    </lineage>
</organism>
<feature type="region of interest" description="Disordered" evidence="16">
    <location>
        <begin position="760"/>
        <end position="789"/>
    </location>
</feature>
<evidence type="ECO:0000256" key="2">
    <source>
        <dbReference type="ARBA" id="ARBA00004225"/>
    </source>
</evidence>
<evidence type="ECO:0000259" key="17">
    <source>
        <dbReference type="SMART" id="SM00382"/>
    </source>
</evidence>
<dbReference type="CDD" id="cd19501">
    <property type="entry name" value="RecA-like_FtsH"/>
    <property type="match status" value="1"/>
</dbReference>
<evidence type="ECO:0000256" key="7">
    <source>
        <dbReference type="ARBA" id="ARBA00022723"/>
    </source>
</evidence>
<reference evidence="18 19" key="1">
    <citation type="submission" date="2014-11" db="EMBL/GenBank/DDBJ databases">
        <authorList>
            <person name="Zhu J."/>
            <person name="Qi W."/>
            <person name="Song R."/>
        </authorList>
    </citation>
    <scope>NUCLEOTIDE SEQUENCE [LARGE SCALE GENOMIC DNA]</scope>
</reference>
<accession>A0A0G4F3I8</accession>
<dbReference type="InterPro" id="IPR027417">
    <property type="entry name" value="P-loop_NTPase"/>
</dbReference>
<keyword evidence="6" id="KW-0812">Transmembrane</keyword>
<dbReference type="Pfam" id="PF00004">
    <property type="entry name" value="AAA"/>
    <property type="match status" value="1"/>
</dbReference>
<dbReference type="SUPFAM" id="SSF52540">
    <property type="entry name" value="P-loop containing nucleoside triphosphate hydrolases"/>
    <property type="match status" value="1"/>
</dbReference>
<dbReference type="PhylomeDB" id="A0A0G4F3I8"/>
<keyword evidence="9" id="KW-0378">Hydrolase</keyword>
<dbReference type="GO" id="GO:0005524">
    <property type="term" value="F:ATP binding"/>
    <property type="evidence" value="ECO:0007669"/>
    <property type="project" value="UniProtKB-KW"/>
</dbReference>
<sequence length="789" mass="87581">MLWKLHPRTARHFHPLPQWWMRVLSSSGYLCMREAHLRGGLGSRYGRITGFYHVTPPADTWYRLPQHRRSSSSPSVSPPPSLFPFLLPLVSLSKGPPKGFEKFFPRDQRREEDKDDKKKAAPGGPGSPDDNRFWTVAVSLTAVLILLSLLDRGVTGYSNEITFQEFLTNFLSHGHVEKIQIVNREYARVFVRPNSPKAGQRYHFVIGSVDTFESKLEHYQAGLGIHPAEYIPIQYVTEVQLAEELRNYIPPIVIFFLFLFWLRRQQASGMGAGGPDRFFKMGRAFPAGTKDMKSKVKFADVAGLKEAKQEIMEFVDFLKSPKKYEHLGARIPKGALLVGPPGTGKTLLAKAVAGEAGVPFFSMSGSDFIEVFVGVGPSRVRDLFAQARKHAPSIVFIDEIDAVGRRRARGGFAGGANDERENTLNQMLVEMDGFTSNTGVVVLAGTNRSDILDPALTRPGRFDRTVTIDKPDLNERQEIFKIHLKPLKLDSNLDVEEVARRLSALTPGFAGADIANICNEAAIFAARRSAKDGVAIEDFERATERVMGGLPKANNLQSQREKKTVAYHEAGHALTGWMLEHADPVLKVSIVPRSSGALGFAQQLPDELPLYSKEALLDKIAVILGGRASEDLFLGKISTGASDDLDKVTKMAYSLVAVFGMNPELGLVSYQQQQEQQMYKPYSEQTAQVIDVEVKKVISDQYERTKGILTQNAEKLRALAELLLAKETITYNDLLECLGQRPFQVKAEYLKYVTASGLAKVEPEEHKTEEGDKAEEVSQTGPPSEPQPA</sequence>
<dbReference type="NCBIfam" id="TIGR01241">
    <property type="entry name" value="FtsH_fam"/>
    <property type="match status" value="1"/>
</dbReference>
<dbReference type="Gene3D" id="1.20.58.760">
    <property type="entry name" value="Peptidase M41"/>
    <property type="match status" value="1"/>
</dbReference>